<keyword evidence="2" id="KW-1185">Reference proteome</keyword>
<evidence type="ECO:0000313" key="2">
    <source>
        <dbReference type="Proteomes" id="UP001383192"/>
    </source>
</evidence>
<gene>
    <name evidence="1" type="ORF">VNI00_002519</name>
</gene>
<reference evidence="1 2" key="1">
    <citation type="submission" date="2024-01" db="EMBL/GenBank/DDBJ databases">
        <title>A draft genome for a cacao thread blight-causing isolate of Paramarasmius palmivorus.</title>
        <authorList>
            <person name="Baruah I.K."/>
            <person name="Bukari Y."/>
            <person name="Amoako-Attah I."/>
            <person name="Meinhardt L.W."/>
            <person name="Bailey B.A."/>
            <person name="Cohen S.P."/>
        </authorList>
    </citation>
    <scope>NUCLEOTIDE SEQUENCE [LARGE SCALE GENOMIC DNA]</scope>
    <source>
        <strain evidence="1 2">GH-12</strain>
    </source>
</reference>
<dbReference type="EMBL" id="JAYKXP010000006">
    <property type="protein sequence ID" value="KAK7056802.1"/>
    <property type="molecule type" value="Genomic_DNA"/>
</dbReference>
<proteinExistence type="predicted"/>
<evidence type="ECO:0008006" key="3">
    <source>
        <dbReference type="Google" id="ProtNLM"/>
    </source>
</evidence>
<name>A0AAW0DYQ8_9AGAR</name>
<protein>
    <recommendedName>
        <fullName evidence="3">F-box domain-containing protein</fullName>
    </recommendedName>
</protein>
<comment type="caution">
    <text evidence="1">The sequence shown here is derived from an EMBL/GenBank/DDBJ whole genome shotgun (WGS) entry which is preliminary data.</text>
</comment>
<dbReference type="Proteomes" id="UP001383192">
    <property type="component" value="Unassembled WGS sequence"/>
</dbReference>
<evidence type="ECO:0000313" key="1">
    <source>
        <dbReference type="EMBL" id="KAK7056802.1"/>
    </source>
</evidence>
<accession>A0AAW0DYQ8</accession>
<sequence>MSSTRTVQIPTEMWHNALEFASPTALLKTIQVSKQLRDVSTMILYRSVTLHSPHSFISCLRTLSTNDNAARSLRRLLIVCDIKHPGAALIRLAGVVFRRIAPSLVHLELNIPMFDQVLSTSHFSRLSSFTFRGSVTTNIADFVNRHSHILSSLSLHSTGISQLQNEWLFRGDFQQLTTLTGTVDTVTDMLFASLPRLESVDVSSAPTQSHSLTCFLTLLSCQSSQLTELIIRGDPGGLVTEFVAFRSPQIMYVVVHTLKRFEGLKTLRWLSPKSSDPYNFDRDLYIVTLFGVACPSLSSCELTKSSWDRITGKIWIPRSVDWREPSAPSAHDWLFHALYSEQYPLLDQLLDHLSALSSEAHSLVARYRKIQKGGTPEQKEKVVEDIMHLGQEFCLWNYEELWPM</sequence>
<dbReference type="AlphaFoldDB" id="A0AAW0DYQ8"/>
<organism evidence="1 2">
    <name type="scientific">Paramarasmius palmivorus</name>
    <dbReference type="NCBI Taxonomy" id="297713"/>
    <lineage>
        <taxon>Eukaryota</taxon>
        <taxon>Fungi</taxon>
        <taxon>Dikarya</taxon>
        <taxon>Basidiomycota</taxon>
        <taxon>Agaricomycotina</taxon>
        <taxon>Agaricomycetes</taxon>
        <taxon>Agaricomycetidae</taxon>
        <taxon>Agaricales</taxon>
        <taxon>Marasmiineae</taxon>
        <taxon>Marasmiaceae</taxon>
        <taxon>Paramarasmius</taxon>
    </lineage>
</organism>